<gene>
    <name evidence="1" type="ORF">TNCT_269831</name>
</gene>
<dbReference type="AlphaFoldDB" id="A0A8X6GDV7"/>
<organism evidence="1 2">
    <name type="scientific">Trichonephila clavata</name>
    <name type="common">Joro spider</name>
    <name type="synonym">Nephila clavata</name>
    <dbReference type="NCBI Taxonomy" id="2740835"/>
    <lineage>
        <taxon>Eukaryota</taxon>
        <taxon>Metazoa</taxon>
        <taxon>Ecdysozoa</taxon>
        <taxon>Arthropoda</taxon>
        <taxon>Chelicerata</taxon>
        <taxon>Arachnida</taxon>
        <taxon>Araneae</taxon>
        <taxon>Araneomorphae</taxon>
        <taxon>Entelegynae</taxon>
        <taxon>Araneoidea</taxon>
        <taxon>Nephilidae</taxon>
        <taxon>Trichonephila</taxon>
    </lineage>
</organism>
<comment type="caution">
    <text evidence="1">The sequence shown here is derived from an EMBL/GenBank/DDBJ whole genome shotgun (WGS) entry which is preliminary data.</text>
</comment>
<evidence type="ECO:0000313" key="1">
    <source>
        <dbReference type="EMBL" id="GFR01154.1"/>
    </source>
</evidence>
<dbReference type="Proteomes" id="UP000887116">
    <property type="component" value="Unassembled WGS sequence"/>
</dbReference>
<accession>A0A8X6GDV7</accession>
<protein>
    <submittedName>
        <fullName evidence="1">Uncharacterized protein</fullName>
    </submittedName>
</protein>
<name>A0A8X6GDV7_TRICU</name>
<keyword evidence="2" id="KW-1185">Reference proteome</keyword>
<dbReference type="EMBL" id="BMAO01025204">
    <property type="protein sequence ID" value="GFR01154.1"/>
    <property type="molecule type" value="Genomic_DNA"/>
</dbReference>
<proteinExistence type="predicted"/>
<sequence>MWSIRKLFYLLVHIPFSSIPFQFKKFGRTAKRDWNREGIIKKRRMFSLTSGRMRFFEGDKMLFSCMGLCFNIEASTRLVIQTIPEKYFNGFTSWNKNRFVCIDSGDFSGNQIVLVIFLMHWSQEAVCDVLEC</sequence>
<reference evidence="1" key="1">
    <citation type="submission" date="2020-07" db="EMBL/GenBank/DDBJ databases">
        <title>Multicomponent nature underlies the extraordinary mechanical properties of spider dragline silk.</title>
        <authorList>
            <person name="Kono N."/>
            <person name="Nakamura H."/>
            <person name="Mori M."/>
            <person name="Yoshida Y."/>
            <person name="Ohtoshi R."/>
            <person name="Malay A.D."/>
            <person name="Moran D.A.P."/>
            <person name="Tomita M."/>
            <person name="Numata K."/>
            <person name="Arakawa K."/>
        </authorList>
    </citation>
    <scope>NUCLEOTIDE SEQUENCE</scope>
</reference>
<evidence type="ECO:0000313" key="2">
    <source>
        <dbReference type="Proteomes" id="UP000887116"/>
    </source>
</evidence>